<dbReference type="GO" id="GO:0006952">
    <property type="term" value="P:defense response"/>
    <property type="evidence" value="ECO:0007669"/>
    <property type="project" value="InterPro"/>
</dbReference>
<dbReference type="STRING" id="3659.A0A0A0L771"/>
<dbReference type="PANTHER" id="PTHR31338">
    <property type="entry name" value="POLYKETIDE CYCLASE/DEHYDRASE AND LIPID TRANSPORT SUPERFAMILY PROTEIN"/>
    <property type="match status" value="1"/>
</dbReference>
<dbReference type="InterPro" id="IPR052006">
    <property type="entry name" value="MLP-like"/>
</dbReference>
<dbReference type="AlphaFoldDB" id="A0A0A0L771"/>
<dbReference type="Gene3D" id="3.30.530.20">
    <property type="match status" value="1"/>
</dbReference>
<proteinExistence type="inferred from homology"/>
<dbReference type="Pfam" id="PF00407">
    <property type="entry name" value="Bet_v_1"/>
    <property type="match status" value="1"/>
</dbReference>
<feature type="domain" description="Bet v I/Major latex protein" evidence="2">
    <location>
        <begin position="2"/>
        <end position="153"/>
    </location>
</feature>
<organism evidence="3 4">
    <name type="scientific">Cucumis sativus</name>
    <name type="common">Cucumber</name>
    <dbReference type="NCBI Taxonomy" id="3659"/>
    <lineage>
        <taxon>Eukaryota</taxon>
        <taxon>Viridiplantae</taxon>
        <taxon>Streptophyta</taxon>
        <taxon>Embryophyta</taxon>
        <taxon>Tracheophyta</taxon>
        <taxon>Spermatophyta</taxon>
        <taxon>Magnoliopsida</taxon>
        <taxon>eudicotyledons</taxon>
        <taxon>Gunneridae</taxon>
        <taxon>Pentapetalae</taxon>
        <taxon>rosids</taxon>
        <taxon>fabids</taxon>
        <taxon>Cucurbitales</taxon>
        <taxon>Cucurbitaceae</taxon>
        <taxon>Benincaseae</taxon>
        <taxon>Cucumis</taxon>
    </lineage>
</organism>
<dbReference type="PANTHER" id="PTHR31338:SF16">
    <property type="entry name" value="POLYKETIDE CYCLASE_DEHYDRASE AND LIPID TRANSPORT SUPERFAMILY PROTEIN"/>
    <property type="match status" value="1"/>
</dbReference>
<reference evidence="3 4" key="2">
    <citation type="journal article" date="2009" name="PLoS ONE">
        <title>An integrated genetic and cytogenetic map of the cucumber genome.</title>
        <authorList>
            <person name="Ren Y."/>
            <person name="Zhang Z."/>
            <person name="Liu J."/>
            <person name="Staub J.E."/>
            <person name="Han Y."/>
            <person name="Cheng Z."/>
            <person name="Li X."/>
            <person name="Lu J."/>
            <person name="Miao H."/>
            <person name="Kang H."/>
            <person name="Xie B."/>
            <person name="Gu X."/>
            <person name="Wang X."/>
            <person name="Du Y."/>
            <person name="Jin W."/>
            <person name="Huang S."/>
        </authorList>
    </citation>
    <scope>NUCLEOTIDE SEQUENCE [LARGE SCALE GENOMIC DNA]</scope>
    <source>
        <strain evidence="4">cv. 9930</strain>
    </source>
</reference>
<dbReference type="InterPro" id="IPR000916">
    <property type="entry name" value="Bet_v_I/MLP"/>
</dbReference>
<reference evidence="3 4" key="4">
    <citation type="journal article" date="2011" name="BMC Genomics">
        <title>RNA-Seq improves annotation of protein-coding genes in the cucumber genome.</title>
        <authorList>
            <person name="Li Z."/>
            <person name="Zhang Z."/>
            <person name="Yan P."/>
            <person name="Huang S."/>
            <person name="Fei Z."/>
            <person name="Lin K."/>
        </authorList>
    </citation>
    <scope>NUCLEOTIDE SEQUENCE [LARGE SCALE GENOMIC DNA]</scope>
    <source>
        <strain evidence="4">cv. 9930</strain>
    </source>
</reference>
<evidence type="ECO:0000256" key="1">
    <source>
        <dbReference type="ARBA" id="ARBA00038242"/>
    </source>
</evidence>
<dbReference type="Gramene" id="KGN57830">
    <property type="protein sequence ID" value="KGN57830"/>
    <property type="gene ID" value="Csa_3G337350"/>
</dbReference>
<comment type="similarity">
    <text evidence="1">Belongs to the MLP family.</text>
</comment>
<evidence type="ECO:0000313" key="3">
    <source>
        <dbReference type="EMBL" id="KGN57830.1"/>
    </source>
</evidence>
<name>A0A0A0L771_CUCSA</name>
<evidence type="ECO:0000259" key="2">
    <source>
        <dbReference type="SMART" id="SM01037"/>
    </source>
</evidence>
<dbReference type="Proteomes" id="UP000029981">
    <property type="component" value="Chromosome 3"/>
</dbReference>
<dbReference type="SMART" id="SM01037">
    <property type="entry name" value="Bet_v_1"/>
    <property type="match status" value="1"/>
</dbReference>
<reference evidence="3 4" key="1">
    <citation type="journal article" date="2009" name="Nat. Genet.">
        <title>The genome of the cucumber, Cucumis sativus L.</title>
        <authorList>
            <person name="Huang S."/>
            <person name="Li R."/>
            <person name="Zhang Z."/>
            <person name="Li L."/>
            <person name="Gu X."/>
            <person name="Fan W."/>
            <person name="Lucas W.J."/>
            <person name="Wang X."/>
            <person name="Xie B."/>
            <person name="Ni P."/>
            <person name="Ren Y."/>
            <person name="Zhu H."/>
            <person name="Li J."/>
            <person name="Lin K."/>
            <person name="Jin W."/>
            <person name="Fei Z."/>
            <person name="Li G."/>
            <person name="Staub J."/>
            <person name="Kilian A."/>
            <person name="van der Vossen E.A."/>
            <person name="Wu Y."/>
            <person name="Guo J."/>
            <person name="He J."/>
            <person name="Jia Z."/>
            <person name="Ren Y."/>
            <person name="Tian G."/>
            <person name="Lu Y."/>
            <person name="Ruan J."/>
            <person name="Qian W."/>
            <person name="Wang M."/>
            <person name="Huang Q."/>
            <person name="Li B."/>
            <person name="Xuan Z."/>
            <person name="Cao J."/>
            <person name="Asan"/>
            <person name="Wu Z."/>
            <person name="Zhang J."/>
            <person name="Cai Q."/>
            <person name="Bai Y."/>
            <person name="Zhao B."/>
            <person name="Han Y."/>
            <person name="Li Y."/>
            <person name="Li X."/>
            <person name="Wang S."/>
            <person name="Shi Q."/>
            <person name="Liu S."/>
            <person name="Cho W.K."/>
            <person name="Kim J.Y."/>
            <person name="Xu Y."/>
            <person name="Heller-Uszynska K."/>
            <person name="Miao H."/>
            <person name="Cheng Z."/>
            <person name="Zhang S."/>
            <person name="Wu J."/>
            <person name="Yang Y."/>
            <person name="Kang H."/>
            <person name="Li M."/>
            <person name="Liang H."/>
            <person name="Ren X."/>
            <person name="Shi Z."/>
            <person name="Wen M."/>
            <person name="Jian M."/>
            <person name="Yang H."/>
            <person name="Zhang G."/>
            <person name="Yang Z."/>
            <person name="Chen R."/>
            <person name="Liu S."/>
            <person name="Li J."/>
            <person name="Ma L."/>
            <person name="Liu H."/>
            <person name="Zhou Y."/>
            <person name="Zhao J."/>
            <person name="Fang X."/>
            <person name="Li G."/>
            <person name="Fang L."/>
            <person name="Li Y."/>
            <person name="Liu D."/>
            <person name="Zheng H."/>
            <person name="Zhang Y."/>
            <person name="Qin N."/>
            <person name="Li Z."/>
            <person name="Yang G."/>
            <person name="Yang S."/>
            <person name="Bolund L."/>
            <person name="Kristiansen K."/>
            <person name="Zheng H."/>
            <person name="Li S."/>
            <person name="Zhang X."/>
            <person name="Yang H."/>
            <person name="Wang J."/>
            <person name="Sun R."/>
            <person name="Zhang B."/>
            <person name="Jiang S."/>
            <person name="Wang J."/>
            <person name="Du Y."/>
            <person name="Li S."/>
        </authorList>
    </citation>
    <scope>NUCLEOTIDE SEQUENCE [LARGE SCALE GENOMIC DNA]</scope>
    <source>
        <strain evidence="4">cv. 9930</strain>
    </source>
</reference>
<gene>
    <name evidence="3" type="ORF">Csa_3G337350</name>
</gene>
<sequence>MAQICSISEEVKLKACGQKFYHFFLTKMDVLNQMFPQNINCTYEFVEGNSFTHGTVIHWKYDFGGGLEESKVRLTVDEPNKSIAMECLEGDVLKEFQVFKVKVQVKDSDVVGVNSVKWCVEFVKANEDVAPPNNHLKCGIKVCKDLDAYLCNNSN</sequence>
<dbReference type="EMBL" id="CM002924">
    <property type="protein sequence ID" value="KGN57830.1"/>
    <property type="molecule type" value="Genomic_DNA"/>
</dbReference>
<reference evidence="3 4" key="3">
    <citation type="journal article" date="2010" name="BMC Genomics">
        <title>Transcriptome sequencing and comparative analysis of cucumber flowers with different sex types.</title>
        <authorList>
            <person name="Guo S."/>
            <person name="Zheng Y."/>
            <person name="Joung J.G."/>
            <person name="Liu S."/>
            <person name="Zhang Z."/>
            <person name="Crasta O.R."/>
            <person name="Sobral B.W."/>
            <person name="Xu Y."/>
            <person name="Huang S."/>
            <person name="Fei Z."/>
        </authorList>
    </citation>
    <scope>NUCLEOTIDE SEQUENCE [LARGE SCALE GENOMIC DNA]</scope>
    <source>
        <strain evidence="4">cv. 9930</strain>
    </source>
</reference>
<dbReference type="SMR" id="A0A0A0L771"/>
<evidence type="ECO:0000313" key="4">
    <source>
        <dbReference type="Proteomes" id="UP000029981"/>
    </source>
</evidence>
<accession>A0A0A0L771</accession>
<dbReference type="SUPFAM" id="SSF55961">
    <property type="entry name" value="Bet v1-like"/>
    <property type="match status" value="1"/>
</dbReference>
<dbReference type="KEGG" id="csv:101212668"/>
<dbReference type="OrthoDB" id="1567931at2759"/>
<keyword evidence="4" id="KW-1185">Reference proteome</keyword>
<protein>
    <recommendedName>
        <fullName evidence="2">Bet v I/Major latex protein domain-containing protein</fullName>
    </recommendedName>
</protein>
<dbReference type="InterPro" id="IPR023393">
    <property type="entry name" value="START-like_dom_sf"/>
</dbReference>